<keyword evidence="2" id="KW-1185">Reference proteome</keyword>
<dbReference type="NCBIfam" id="NF003501">
    <property type="entry name" value="PRK05170.1-5"/>
    <property type="match status" value="1"/>
</dbReference>
<organism evidence="1 2">
    <name type="scientific">Pseudidiomarina halophila</name>
    <dbReference type="NCBI Taxonomy" id="1449799"/>
    <lineage>
        <taxon>Bacteria</taxon>
        <taxon>Pseudomonadati</taxon>
        <taxon>Pseudomonadota</taxon>
        <taxon>Gammaproteobacteria</taxon>
        <taxon>Alteromonadales</taxon>
        <taxon>Idiomarinaceae</taxon>
        <taxon>Pseudidiomarina</taxon>
    </lineage>
</organism>
<gene>
    <name evidence="1" type="ORF">CWI69_02010</name>
</gene>
<reference evidence="2" key="1">
    <citation type="journal article" date="2018" name="Front. Microbiol.">
        <title>Genome-Based Analysis Reveals the Taxonomy and Diversity of the Family Idiomarinaceae.</title>
        <authorList>
            <person name="Liu Y."/>
            <person name="Lai Q."/>
            <person name="Shao Z."/>
        </authorList>
    </citation>
    <scope>NUCLEOTIDE SEQUENCE [LARGE SCALE GENOMIC DNA]</scope>
    <source>
        <strain evidence="2">BH195</strain>
    </source>
</reference>
<dbReference type="PANTHER" id="PTHR37421">
    <property type="entry name" value="UPF0260 PROTEIN YCGN"/>
    <property type="match status" value="1"/>
</dbReference>
<name>A0A432XZS8_9GAMM</name>
<dbReference type="InterPro" id="IPR005358">
    <property type="entry name" value="Puta_zinc/iron-chelating_dom"/>
</dbReference>
<dbReference type="PIRSF" id="PIRSF006173">
    <property type="entry name" value="UCP006173"/>
    <property type="match status" value="1"/>
</dbReference>
<dbReference type="EMBL" id="PIPW01000001">
    <property type="protein sequence ID" value="RUO54220.1"/>
    <property type="molecule type" value="Genomic_DNA"/>
</dbReference>
<evidence type="ECO:0000313" key="1">
    <source>
        <dbReference type="EMBL" id="RUO54220.1"/>
    </source>
</evidence>
<dbReference type="InterPro" id="IPR008228">
    <property type="entry name" value="UCP006173"/>
</dbReference>
<dbReference type="NCBIfam" id="NF003507">
    <property type="entry name" value="PRK05170.2-5"/>
    <property type="match status" value="1"/>
</dbReference>
<dbReference type="AlphaFoldDB" id="A0A432XZS8"/>
<sequence>MTEAPFWQRKSFAEMTHAEWESLCDGCGKCCLHKLIDSDDHDETVHYTDVACALLDTGTARCSNYAERTKHVPDCVVITPENVYELDYMPTSCAYRRLAEGRDLASWHPLRHNGSTAAMVAAGMSAAGRVVNENEALAEDLELRIVTWPLEPGR</sequence>
<dbReference type="Proteomes" id="UP000287198">
    <property type="component" value="Unassembled WGS sequence"/>
</dbReference>
<dbReference type="PANTHER" id="PTHR37421:SF1">
    <property type="entry name" value="UPF0260 PROTEIN YCGN"/>
    <property type="match status" value="1"/>
</dbReference>
<dbReference type="Pfam" id="PF03692">
    <property type="entry name" value="CxxCxxCC"/>
    <property type="match status" value="1"/>
</dbReference>
<evidence type="ECO:0000313" key="2">
    <source>
        <dbReference type="Proteomes" id="UP000287198"/>
    </source>
</evidence>
<accession>A0A432XZS8</accession>
<protein>
    <submittedName>
        <fullName evidence="1">YcgN family cysteine cluster protein</fullName>
    </submittedName>
</protein>
<dbReference type="OrthoDB" id="9786855at2"/>
<proteinExistence type="predicted"/>
<dbReference type="RefSeq" id="WP_126761412.1">
    <property type="nucleotide sequence ID" value="NZ_JBHLTZ010000004.1"/>
</dbReference>
<comment type="caution">
    <text evidence="1">The sequence shown here is derived from an EMBL/GenBank/DDBJ whole genome shotgun (WGS) entry which is preliminary data.</text>
</comment>